<evidence type="ECO:0000256" key="2">
    <source>
        <dbReference type="ARBA" id="ARBA00007886"/>
    </source>
</evidence>
<proteinExistence type="inferred from homology"/>
<evidence type="ECO:0000256" key="1">
    <source>
        <dbReference type="ARBA" id="ARBA00004635"/>
    </source>
</evidence>
<name>A0A927BW73_9BACL</name>
<evidence type="ECO:0000259" key="9">
    <source>
        <dbReference type="Pfam" id="PF25198"/>
    </source>
</evidence>
<comment type="similarity">
    <text evidence="2">Belongs to the GerABKC lipoprotein family.</text>
</comment>
<feature type="domain" description="Spore germination GerAC-like C-terminal" evidence="8">
    <location>
        <begin position="243"/>
        <end position="408"/>
    </location>
</feature>
<organism evidence="10 11">
    <name type="scientific">Paenibacillus sabuli</name>
    <dbReference type="NCBI Taxonomy" id="2772509"/>
    <lineage>
        <taxon>Bacteria</taxon>
        <taxon>Bacillati</taxon>
        <taxon>Bacillota</taxon>
        <taxon>Bacilli</taxon>
        <taxon>Bacillales</taxon>
        <taxon>Paenibacillaceae</taxon>
        <taxon>Paenibacillus</taxon>
    </lineage>
</organism>
<dbReference type="Pfam" id="PF25198">
    <property type="entry name" value="Spore_GerAC_N"/>
    <property type="match status" value="1"/>
</dbReference>
<dbReference type="RefSeq" id="WP_190919466.1">
    <property type="nucleotide sequence ID" value="NZ_JACXIZ010000027.1"/>
</dbReference>
<evidence type="ECO:0000256" key="6">
    <source>
        <dbReference type="ARBA" id="ARBA00023139"/>
    </source>
</evidence>
<keyword evidence="6" id="KW-0564">Palmitate</keyword>
<evidence type="ECO:0000256" key="5">
    <source>
        <dbReference type="ARBA" id="ARBA00023136"/>
    </source>
</evidence>
<feature type="domain" description="Spore germination protein N-terminal" evidence="9">
    <location>
        <begin position="34"/>
        <end position="233"/>
    </location>
</feature>
<evidence type="ECO:0000259" key="8">
    <source>
        <dbReference type="Pfam" id="PF05504"/>
    </source>
</evidence>
<dbReference type="InterPro" id="IPR057336">
    <property type="entry name" value="GerAC_N"/>
</dbReference>
<dbReference type="PANTHER" id="PTHR35789:SF1">
    <property type="entry name" value="SPORE GERMINATION PROTEIN B3"/>
    <property type="match status" value="1"/>
</dbReference>
<dbReference type="AlphaFoldDB" id="A0A927BW73"/>
<dbReference type="EMBL" id="JACXIZ010000027">
    <property type="protein sequence ID" value="MBD2846775.1"/>
    <property type="molecule type" value="Genomic_DNA"/>
</dbReference>
<dbReference type="Gene3D" id="3.30.300.210">
    <property type="entry name" value="Nutrient germinant receptor protein C, domain 3"/>
    <property type="match status" value="1"/>
</dbReference>
<protein>
    <submittedName>
        <fullName evidence="10">Ger(X)C family spore germination protein</fullName>
    </submittedName>
</protein>
<dbReference type="Proteomes" id="UP000621560">
    <property type="component" value="Unassembled WGS sequence"/>
</dbReference>
<dbReference type="NCBIfam" id="TIGR02887">
    <property type="entry name" value="spore_ger_x_C"/>
    <property type="match status" value="1"/>
</dbReference>
<dbReference type="Pfam" id="PF05504">
    <property type="entry name" value="Spore_GerAC"/>
    <property type="match status" value="1"/>
</dbReference>
<accession>A0A927BW73</accession>
<dbReference type="GO" id="GO:0009847">
    <property type="term" value="P:spore germination"/>
    <property type="evidence" value="ECO:0007669"/>
    <property type="project" value="InterPro"/>
</dbReference>
<sequence length="412" mass="46318">MRERNFMRLLRFLRTGFAVVLLPTLLLPLGGCWDRLEIEKRAVVLGIAVDSATAKEAGDDNKVTHLGRELPKVETHKLRITAQIAIPGRIPLGPGEGGSGGGKPKPVWVVSAYGHTIDDAMMVLQQKLSDRIFLGHLRVIVVAEDVARAGMSNINDYFRRNPQVRRLAWMIVAKDEAASLMAANPELKRVPALYILAMMDHAVEMGKYPDEFVGKFWSKRSSKGRDPHLPYVQMEAGETFSLKGMALFDGDRMVDYTDPLQIGVFMAMTNIQSGGYSVYTPRENLMYRATYRSAKTRLKIENGHPHFRIDIQVEGNIEEKPNESYDLETAAQLAALEKRLGAAAQKGALALIALTQEANADIFGFGELVRAKKPAFWNREIRTKDNWHRMYKKSTFEVNYVIKIRRVGMKAE</sequence>
<evidence type="ECO:0000313" key="10">
    <source>
        <dbReference type="EMBL" id="MBD2846775.1"/>
    </source>
</evidence>
<evidence type="ECO:0000256" key="7">
    <source>
        <dbReference type="ARBA" id="ARBA00023288"/>
    </source>
</evidence>
<keyword evidence="3" id="KW-0309">Germination</keyword>
<dbReference type="GO" id="GO:0016020">
    <property type="term" value="C:membrane"/>
    <property type="evidence" value="ECO:0007669"/>
    <property type="project" value="UniProtKB-SubCell"/>
</dbReference>
<evidence type="ECO:0000256" key="4">
    <source>
        <dbReference type="ARBA" id="ARBA00022729"/>
    </source>
</evidence>
<evidence type="ECO:0000313" key="11">
    <source>
        <dbReference type="Proteomes" id="UP000621560"/>
    </source>
</evidence>
<comment type="subcellular location">
    <subcellularLocation>
        <location evidence="1">Membrane</location>
        <topology evidence="1">Lipid-anchor</topology>
    </subcellularLocation>
</comment>
<dbReference type="InterPro" id="IPR046953">
    <property type="entry name" value="Spore_GerAC-like_C"/>
</dbReference>
<gene>
    <name evidence="10" type="ORF">IDH44_16380</name>
</gene>
<evidence type="ECO:0000256" key="3">
    <source>
        <dbReference type="ARBA" id="ARBA00022544"/>
    </source>
</evidence>
<keyword evidence="11" id="KW-1185">Reference proteome</keyword>
<dbReference type="PANTHER" id="PTHR35789">
    <property type="entry name" value="SPORE GERMINATION PROTEIN B3"/>
    <property type="match status" value="1"/>
</dbReference>
<comment type="caution">
    <text evidence="10">The sequence shown here is derived from an EMBL/GenBank/DDBJ whole genome shotgun (WGS) entry which is preliminary data.</text>
</comment>
<reference evidence="10" key="1">
    <citation type="submission" date="2020-09" db="EMBL/GenBank/DDBJ databases">
        <title>A novel bacterium of genus Paenibacillus, isolated from South China Sea.</title>
        <authorList>
            <person name="Huang H."/>
            <person name="Mo K."/>
            <person name="Hu Y."/>
        </authorList>
    </citation>
    <scope>NUCLEOTIDE SEQUENCE</scope>
    <source>
        <strain evidence="10">IB182496</strain>
    </source>
</reference>
<dbReference type="InterPro" id="IPR038501">
    <property type="entry name" value="Spore_GerAC_C_sf"/>
</dbReference>
<dbReference type="InterPro" id="IPR008844">
    <property type="entry name" value="Spore_GerAC-like"/>
</dbReference>
<keyword evidence="5" id="KW-0472">Membrane</keyword>
<keyword evidence="7" id="KW-0449">Lipoprotein</keyword>
<keyword evidence="4" id="KW-0732">Signal</keyword>